<name>A0A919RIQ7_9ACTN</name>
<dbReference type="Pfam" id="PF00903">
    <property type="entry name" value="Glyoxalase"/>
    <property type="match status" value="1"/>
</dbReference>
<feature type="compositionally biased region" description="Basic and acidic residues" evidence="1">
    <location>
        <begin position="166"/>
        <end position="190"/>
    </location>
</feature>
<dbReference type="RefSeq" id="WP_204025735.1">
    <property type="nucleotide sequence ID" value="NZ_BOOW01000018.1"/>
</dbReference>
<evidence type="ECO:0000313" key="3">
    <source>
        <dbReference type="EMBL" id="GII92726.1"/>
    </source>
</evidence>
<feature type="region of interest" description="Disordered" evidence="1">
    <location>
        <begin position="134"/>
        <end position="190"/>
    </location>
</feature>
<dbReference type="Gene3D" id="3.30.720.120">
    <property type="match status" value="1"/>
</dbReference>
<dbReference type="Proteomes" id="UP000606172">
    <property type="component" value="Unassembled WGS sequence"/>
</dbReference>
<keyword evidence="4" id="KW-1185">Reference proteome</keyword>
<dbReference type="AlphaFoldDB" id="A0A919RIQ7"/>
<dbReference type="PANTHER" id="PTHR34109:SF1">
    <property type="entry name" value="VOC DOMAIN-CONTAINING PROTEIN"/>
    <property type="match status" value="1"/>
</dbReference>
<feature type="domain" description="VOC" evidence="2">
    <location>
        <begin position="11"/>
        <end position="135"/>
    </location>
</feature>
<dbReference type="PROSITE" id="PS51819">
    <property type="entry name" value="VOC"/>
    <property type="match status" value="1"/>
</dbReference>
<evidence type="ECO:0000259" key="2">
    <source>
        <dbReference type="PROSITE" id="PS51819"/>
    </source>
</evidence>
<dbReference type="EMBL" id="BOOW01000018">
    <property type="protein sequence ID" value="GII92726.1"/>
    <property type="molecule type" value="Genomic_DNA"/>
</dbReference>
<evidence type="ECO:0000256" key="1">
    <source>
        <dbReference type="SAM" id="MobiDB-lite"/>
    </source>
</evidence>
<dbReference type="PANTHER" id="PTHR34109">
    <property type="entry name" value="BNAUNNG04460D PROTEIN-RELATED"/>
    <property type="match status" value="1"/>
</dbReference>
<gene>
    <name evidence="3" type="ORF">Ssi02_29570</name>
</gene>
<proteinExistence type="predicted"/>
<organism evidence="3 4">
    <name type="scientific">Sinosporangium siamense</name>
    <dbReference type="NCBI Taxonomy" id="1367973"/>
    <lineage>
        <taxon>Bacteria</taxon>
        <taxon>Bacillati</taxon>
        <taxon>Actinomycetota</taxon>
        <taxon>Actinomycetes</taxon>
        <taxon>Streptosporangiales</taxon>
        <taxon>Streptosporangiaceae</taxon>
        <taxon>Sinosporangium</taxon>
    </lineage>
</organism>
<accession>A0A919RIQ7</accession>
<sequence>MPGERVTPGPRGFHVHLTVRDLVAAVDFYQRVFGARVLLTDAPAEGAPGFAEVVIGGIAVVVSEESVHYDYSPSPASLGGSPVLLTLHYDDPRAVFDAALDAGGEVELPFEEEVPGDGYGIVCDVEGHRWALKSARRRAPEPDPAPPGPVDAEPSRESGGPAESQEQDKSHEQAESRDLAAERELAGSGQ</sequence>
<evidence type="ECO:0000313" key="4">
    <source>
        <dbReference type="Proteomes" id="UP000606172"/>
    </source>
</evidence>
<reference evidence="3" key="1">
    <citation type="submission" date="2021-01" db="EMBL/GenBank/DDBJ databases">
        <title>Whole genome shotgun sequence of Sinosporangium siamense NBRC 109515.</title>
        <authorList>
            <person name="Komaki H."/>
            <person name="Tamura T."/>
        </authorList>
    </citation>
    <scope>NUCLEOTIDE SEQUENCE</scope>
    <source>
        <strain evidence="3">NBRC 109515</strain>
    </source>
</reference>
<dbReference type="InterPro" id="IPR037523">
    <property type="entry name" value="VOC_core"/>
</dbReference>
<dbReference type="SUPFAM" id="SSF54593">
    <property type="entry name" value="Glyoxalase/Bleomycin resistance protein/Dihydroxybiphenyl dioxygenase"/>
    <property type="match status" value="1"/>
</dbReference>
<protein>
    <recommendedName>
        <fullName evidence="2">VOC domain-containing protein</fullName>
    </recommendedName>
</protein>
<dbReference type="InterPro" id="IPR004360">
    <property type="entry name" value="Glyas_Fos-R_dOase_dom"/>
</dbReference>
<dbReference type="Gene3D" id="3.30.720.110">
    <property type="match status" value="1"/>
</dbReference>
<comment type="caution">
    <text evidence="3">The sequence shown here is derived from an EMBL/GenBank/DDBJ whole genome shotgun (WGS) entry which is preliminary data.</text>
</comment>
<dbReference type="InterPro" id="IPR029068">
    <property type="entry name" value="Glyas_Bleomycin-R_OHBP_Dase"/>
</dbReference>